<evidence type="ECO:0000313" key="4">
    <source>
        <dbReference type="Proteomes" id="UP000467428"/>
    </source>
</evidence>
<proteinExistence type="predicted"/>
<sequence length="511" mass="53528">MALRPFVTAGVAFAAAGAVAATVAIAPPMSPGEVKVAQQTEVDLNANLTDLINTYFREFPGDPGNAGTIHASGVIQQLLQNANVNDPRGTAVIDSYFEEGLSDVVRLLLTRDNVDPYSRDQINLFFNEGLSEVVRYRLLMYQADPTLRAQINTFFGDSVNADGSENIAQVGFQGLFYDALVGTGLSVDQRRLLDTFFNAPTIYNSQAVQLLDEDGNPIPVKDAQGNPIPGQFVLVGNPNPARRGSFGVIYNTIRNTGLSPDQQATLDQFWDGGVQEVVRQRLLSSTGDQGQKDTINQYFDGGIDEVIRARLVDGAADERSKDLWNEFFDNGVTGVVRYILTGPVPEVESPPVPPTTPPPVNTLVANVEESTTADTQLAAAVEETQQPADEPAAPQARKVEAAPAAAPAAPATAPVESTSAVKQEAVSEEEADAEVKDGNKVEPVIIIPGGGGSSDGVRGGGAWGVFKPAFAAVDNMIKGGKKPAAGGSTTGGTTDGGATDGADNDGGGDGE</sequence>
<feature type="compositionally biased region" description="Low complexity" evidence="1">
    <location>
        <begin position="382"/>
        <end position="414"/>
    </location>
</feature>
<organism evidence="3 4">
    <name type="scientific">Mycolicibacterium arabiense</name>
    <dbReference type="NCBI Taxonomy" id="1286181"/>
    <lineage>
        <taxon>Bacteria</taxon>
        <taxon>Bacillati</taxon>
        <taxon>Actinomycetota</taxon>
        <taxon>Actinomycetes</taxon>
        <taxon>Mycobacteriales</taxon>
        <taxon>Mycobacteriaceae</taxon>
        <taxon>Mycolicibacterium</taxon>
    </lineage>
</organism>
<feature type="chain" id="PRO_5039437393" description="DUF1800 domain-containing protein" evidence="2">
    <location>
        <begin position="21"/>
        <end position="511"/>
    </location>
</feature>
<dbReference type="Proteomes" id="UP000467428">
    <property type="component" value="Chromosome"/>
</dbReference>
<feature type="compositionally biased region" description="Acidic residues" evidence="1">
    <location>
        <begin position="502"/>
        <end position="511"/>
    </location>
</feature>
<feature type="region of interest" description="Disordered" evidence="1">
    <location>
        <begin position="382"/>
        <end position="436"/>
    </location>
</feature>
<evidence type="ECO:0000256" key="2">
    <source>
        <dbReference type="SAM" id="SignalP"/>
    </source>
</evidence>
<name>A0A7I7S6S8_9MYCO</name>
<evidence type="ECO:0008006" key="5">
    <source>
        <dbReference type="Google" id="ProtNLM"/>
    </source>
</evidence>
<accession>A0A7I7S6S8</accession>
<dbReference type="KEGG" id="marz:MARA_51830"/>
<evidence type="ECO:0000256" key="1">
    <source>
        <dbReference type="SAM" id="MobiDB-lite"/>
    </source>
</evidence>
<protein>
    <recommendedName>
        <fullName evidence="5">DUF1800 domain-containing protein</fullName>
    </recommendedName>
</protein>
<dbReference type="AlphaFoldDB" id="A0A7I7S6S8"/>
<feature type="region of interest" description="Disordered" evidence="1">
    <location>
        <begin position="478"/>
        <end position="511"/>
    </location>
</feature>
<gene>
    <name evidence="3" type="ORF">MARA_51830</name>
</gene>
<dbReference type="RefSeq" id="WP_163922801.1">
    <property type="nucleotide sequence ID" value="NZ_AP022593.1"/>
</dbReference>
<keyword evidence="2" id="KW-0732">Signal</keyword>
<feature type="compositionally biased region" description="Gly residues" evidence="1">
    <location>
        <begin position="488"/>
        <end position="501"/>
    </location>
</feature>
<keyword evidence="4" id="KW-1185">Reference proteome</keyword>
<geneLocation type="plasmid" evidence="4">
    <name>pjcm18538 dna</name>
</geneLocation>
<reference evidence="3 4" key="1">
    <citation type="journal article" date="2019" name="Emerg. Microbes Infect.">
        <title>Comprehensive subspecies identification of 175 nontuberculous mycobacteria species based on 7547 genomic profiles.</title>
        <authorList>
            <person name="Matsumoto Y."/>
            <person name="Kinjo T."/>
            <person name="Motooka D."/>
            <person name="Nabeya D."/>
            <person name="Jung N."/>
            <person name="Uechi K."/>
            <person name="Horii T."/>
            <person name="Iida T."/>
            <person name="Fujita J."/>
            <person name="Nakamura S."/>
        </authorList>
    </citation>
    <scope>NUCLEOTIDE SEQUENCE [LARGE SCALE GENOMIC DNA]</scope>
    <source>
        <strain evidence="3 4">JCM 18538</strain>
    </source>
</reference>
<dbReference type="EMBL" id="AP022593">
    <property type="protein sequence ID" value="BBY51715.1"/>
    <property type="molecule type" value="Genomic_DNA"/>
</dbReference>
<feature type="signal peptide" evidence="2">
    <location>
        <begin position="1"/>
        <end position="20"/>
    </location>
</feature>
<evidence type="ECO:0000313" key="3">
    <source>
        <dbReference type="EMBL" id="BBY51715.1"/>
    </source>
</evidence>